<feature type="region of interest" description="Disordered" evidence="1">
    <location>
        <begin position="1"/>
        <end position="20"/>
    </location>
</feature>
<dbReference type="OrthoDB" id="6764638at2759"/>
<proteinExistence type="predicted"/>
<reference evidence="2" key="2">
    <citation type="submission" date="2022-10" db="EMBL/GenBank/DDBJ databases">
        <authorList>
            <consortium name="ENA_rothamsted_submissions"/>
            <consortium name="culmorum"/>
            <person name="King R."/>
        </authorList>
    </citation>
    <scope>NUCLEOTIDE SEQUENCE</scope>
</reference>
<name>A0A9P0DJB5_PHACE</name>
<feature type="region of interest" description="Disordered" evidence="1">
    <location>
        <begin position="68"/>
        <end position="112"/>
    </location>
</feature>
<gene>
    <name evidence="2" type="ORF">PHAECO_LOCUS7000</name>
</gene>
<reference evidence="2" key="1">
    <citation type="submission" date="2022-01" db="EMBL/GenBank/DDBJ databases">
        <authorList>
            <person name="King R."/>
        </authorList>
    </citation>
    <scope>NUCLEOTIDE SEQUENCE</scope>
</reference>
<accession>A0A9P0DJB5</accession>
<evidence type="ECO:0000313" key="2">
    <source>
        <dbReference type="EMBL" id="CAH1159547.1"/>
    </source>
</evidence>
<evidence type="ECO:0000256" key="1">
    <source>
        <dbReference type="SAM" id="MobiDB-lite"/>
    </source>
</evidence>
<organism evidence="2 3">
    <name type="scientific">Phaedon cochleariae</name>
    <name type="common">Mustard beetle</name>
    <dbReference type="NCBI Taxonomy" id="80249"/>
    <lineage>
        <taxon>Eukaryota</taxon>
        <taxon>Metazoa</taxon>
        <taxon>Ecdysozoa</taxon>
        <taxon>Arthropoda</taxon>
        <taxon>Hexapoda</taxon>
        <taxon>Insecta</taxon>
        <taxon>Pterygota</taxon>
        <taxon>Neoptera</taxon>
        <taxon>Endopterygota</taxon>
        <taxon>Coleoptera</taxon>
        <taxon>Polyphaga</taxon>
        <taxon>Cucujiformia</taxon>
        <taxon>Chrysomeloidea</taxon>
        <taxon>Chrysomelidae</taxon>
        <taxon>Chrysomelinae</taxon>
        <taxon>Chrysomelini</taxon>
        <taxon>Phaedon</taxon>
    </lineage>
</organism>
<keyword evidence="3" id="KW-1185">Reference proteome</keyword>
<evidence type="ECO:0000313" key="3">
    <source>
        <dbReference type="Proteomes" id="UP001153737"/>
    </source>
</evidence>
<sequence>MKFDNETPDQNQEPLPAISAHQHTHKFVIPSNEIFDFSSDIKVIRSTMYEPVLDRCVTTTVIKPSKHPIEEFSINGYGDHDQNDPEPPDKPPRRQARPLEHRKSRQELESEEGNSILGNKCYKRPFSNEYFKHERSRASECLINECLEEFINALHTMLFLRTPKITLTTCYSC</sequence>
<dbReference type="Proteomes" id="UP001153737">
    <property type="component" value="Chromosome 3"/>
</dbReference>
<feature type="compositionally biased region" description="Basic and acidic residues" evidence="1">
    <location>
        <begin position="78"/>
        <end position="108"/>
    </location>
</feature>
<dbReference type="EMBL" id="OU896709">
    <property type="protein sequence ID" value="CAH1159547.1"/>
    <property type="molecule type" value="Genomic_DNA"/>
</dbReference>
<dbReference type="AlphaFoldDB" id="A0A9P0DJB5"/>
<protein>
    <submittedName>
        <fullName evidence="2">Uncharacterized protein</fullName>
    </submittedName>
</protein>